<protein>
    <submittedName>
        <fullName evidence="1">Uncharacterized protein</fullName>
    </submittedName>
</protein>
<evidence type="ECO:0000313" key="1">
    <source>
        <dbReference type="EMBL" id="CAD72509.1"/>
    </source>
</evidence>
<dbReference type="Proteomes" id="UP000001025">
    <property type="component" value="Chromosome"/>
</dbReference>
<accession>Q7UW60</accession>
<name>Q7UW60_RHOBA</name>
<dbReference type="AlphaFoldDB" id="Q7UW60"/>
<dbReference type="EMBL" id="BX294136">
    <property type="protein sequence ID" value="CAD72509.1"/>
    <property type="molecule type" value="Genomic_DNA"/>
</dbReference>
<dbReference type="InParanoid" id="Q7UW60"/>
<dbReference type="PATRIC" id="fig|243090.15.peg.1027"/>
<dbReference type="STRING" id="243090.RB2252"/>
<organism evidence="1 2">
    <name type="scientific">Rhodopirellula baltica (strain DSM 10527 / NCIMB 13988 / SH1)</name>
    <dbReference type="NCBI Taxonomy" id="243090"/>
    <lineage>
        <taxon>Bacteria</taxon>
        <taxon>Pseudomonadati</taxon>
        <taxon>Planctomycetota</taxon>
        <taxon>Planctomycetia</taxon>
        <taxon>Pirellulales</taxon>
        <taxon>Pirellulaceae</taxon>
        <taxon>Rhodopirellula</taxon>
    </lineage>
</organism>
<keyword evidence="2" id="KW-1185">Reference proteome</keyword>
<dbReference type="HOGENOM" id="CLU_3065576_0_0_0"/>
<reference evidence="1 2" key="1">
    <citation type="journal article" date="2003" name="Proc. Natl. Acad. Sci. U.S.A.">
        <title>Complete genome sequence of the marine planctomycete Pirellula sp. strain 1.</title>
        <authorList>
            <person name="Gloeckner F.O."/>
            <person name="Kube M."/>
            <person name="Bauer M."/>
            <person name="Teeling H."/>
            <person name="Lombardot T."/>
            <person name="Ludwig W."/>
            <person name="Gade D."/>
            <person name="Beck A."/>
            <person name="Borzym K."/>
            <person name="Heitmann K."/>
            <person name="Rabus R."/>
            <person name="Schlesner H."/>
            <person name="Amann R."/>
            <person name="Reinhardt R."/>
        </authorList>
    </citation>
    <scope>NUCLEOTIDE SEQUENCE [LARGE SCALE GENOMIC DNA]</scope>
    <source>
        <strain evidence="2">DSM 10527 / NCIMB 13988 / SH1</strain>
    </source>
</reference>
<dbReference type="EnsemblBacteria" id="CAD72509">
    <property type="protein sequence ID" value="CAD72509"/>
    <property type="gene ID" value="RB2252"/>
</dbReference>
<gene>
    <name evidence="1" type="ordered locus">RB2252</name>
</gene>
<proteinExistence type="predicted"/>
<evidence type="ECO:0000313" key="2">
    <source>
        <dbReference type="Proteomes" id="UP000001025"/>
    </source>
</evidence>
<dbReference type="KEGG" id="rba:RB2252"/>
<sequence>MFMIQPHSRCDWNNPQGRQDLTTQSFRFARTALFACSTSVPQTMKFVHQDQFY</sequence>